<dbReference type="AlphaFoldDB" id="X0TP08"/>
<keyword evidence="1" id="KW-0472">Membrane</keyword>
<accession>X0TP08</accession>
<comment type="caution">
    <text evidence="2">The sequence shown here is derived from an EMBL/GenBank/DDBJ whole genome shotgun (WGS) entry which is preliminary data.</text>
</comment>
<feature type="transmembrane region" description="Helical" evidence="1">
    <location>
        <begin position="26"/>
        <end position="45"/>
    </location>
</feature>
<evidence type="ECO:0000313" key="2">
    <source>
        <dbReference type="EMBL" id="GAF88961.1"/>
    </source>
</evidence>
<sequence length="51" mass="5286">GVFLGGLGLGLAESLAAGYISSSYKNAIALIFLFAVLLIRSRRLMVGEEGA</sequence>
<dbReference type="EMBL" id="BARS01012674">
    <property type="protein sequence ID" value="GAF88961.1"/>
    <property type="molecule type" value="Genomic_DNA"/>
</dbReference>
<protein>
    <recommendedName>
        <fullName evidence="3">Branched-chain amino acid ABC transporter permease</fullName>
    </recommendedName>
</protein>
<feature type="non-terminal residue" evidence="2">
    <location>
        <position position="1"/>
    </location>
</feature>
<gene>
    <name evidence="2" type="ORF">S01H1_22452</name>
</gene>
<name>X0TP08_9ZZZZ</name>
<keyword evidence="1" id="KW-0812">Transmembrane</keyword>
<reference evidence="2" key="1">
    <citation type="journal article" date="2014" name="Front. Microbiol.">
        <title>High frequency of phylogenetically diverse reductive dehalogenase-homologous genes in deep subseafloor sedimentary metagenomes.</title>
        <authorList>
            <person name="Kawai M."/>
            <person name="Futagami T."/>
            <person name="Toyoda A."/>
            <person name="Takaki Y."/>
            <person name="Nishi S."/>
            <person name="Hori S."/>
            <person name="Arai W."/>
            <person name="Tsubouchi T."/>
            <person name="Morono Y."/>
            <person name="Uchiyama I."/>
            <person name="Ito T."/>
            <person name="Fujiyama A."/>
            <person name="Inagaki F."/>
            <person name="Takami H."/>
        </authorList>
    </citation>
    <scope>NUCLEOTIDE SEQUENCE</scope>
    <source>
        <strain evidence="2">Expedition CK06-06</strain>
    </source>
</reference>
<proteinExistence type="predicted"/>
<keyword evidence="1" id="KW-1133">Transmembrane helix</keyword>
<organism evidence="2">
    <name type="scientific">marine sediment metagenome</name>
    <dbReference type="NCBI Taxonomy" id="412755"/>
    <lineage>
        <taxon>unclassified sequences</taxon>
        <taxon>metagenomes</taxon>
        <taxon>ecological metagenomes</taxon>
    </lineage>
</organism>
<evidence type="ECO:0008006" key="3">
    <source>
        <dbReference type="Google" id="ProtNLM"/>
    </source>
</evidence>
<evidence type="ECO:0000256" key="1">
    <source>
        <dbReference type="SAM" id="Phobius"/>
    </source>
</evidence>